<dbReference type="Pfam" id="PF00501">
    <property type="entry name" value="AMP-binding"/>
    <property type="match status" value="1"/>
</dbReference>
<comment type="caution">
    <text evidence="3">The sequence shown here is derived from an EMBL/GenBank/DDBJ whole genome shotgun (WGS) entry which is preliminary data.</text>
</comment>
<sequence length="568" mass="60318">MSSTLEQLDAYLASLLSDWSLSTTLLTLALVALVAYPIIYQYEPDTHPLLLARQSSAAPIRNKNESAAYRSPETPYGTSLKSGLNVKDAGAPRWAGGKDGDLRDVWREVQRGGQQGEDGKEMPKGLIMTVLGKEEVVEHDIADVSKEIGIIGRHLKDAGVMEVAIYLPNSVEYLSTVFACAFYGLTPILLPYNQPHAKIYDLINSTGADGLICAAGNLPLDGLAKSCPKLNALTWVVESTSRHMDWNGSPGAASGTLKVSVWHDVVANKMSTASPDLPTNEEGAPPADLISVWQPTDPNQQPEIVTFTHRNLVAATAALISALPLRQRFTSADMVLPAASLTHTYVLCQTFAALFTHASLALTSVAGPGVELPKATRGVSPTVVIASPETLAAMHQKETAGITSAAQRVGKYTHDQAMSAGRMPTDGWLFKFLAPSAHTTKPGKLRLILTFERIGAGSPALSSTMLSDLRIFTRARICYALTAASVAGAVAQSNVFDYRREDGTRCSHFGSPLSCVEVKVVGKEGDGKVSAAQPEGEIVVSGPGVSGGKEVRLGVKGVVREDGCLGFV</sequence>
<feature type="domain" description="AMP-dependent synthetase/ligase" evidence="2">
    <location>
        <begin position="305"/>
        <end position="548"/>
    </location>
</feature>
<protein>
    <recommendedName>
        <fullName evidence="2">AMP-dependent synthetase/ligase domain-containing protein</fullName>
    </recommendedName>
</protein>
<proteinExistence type="predicted"/>
<dbReference type="Gene3D" id="3.40.50.12780">
    <property type="entry name" value="N-terminal domain of ligase-like"/>
    <property type="match status" value="1"/>
</dbReference>
<dbReference type="GO" id="GO:0016020">
    <property type="term" value="C:membrane"/>
    <property type="evidence" value="ECO:0007669"/>
    <property type="project" value="TreeGrafter"/>
</dbReference>
<dbReference type="AlphaFoldDB" id="A0AAN7ZZN8"/>
<evidence type="ECO:0000259" key="2">
    <source>
        <dbReference type="Pfam" id="PF00501"/>
    </source>
</evidence>
<dbReference type="Proteomes" id="UP001310594">
    <property type="component" value="Unassembled WGS sequence"/>
</dbReference>
<organism evidence="3 4">
    <name type="scientific">Elasticomyces elasticus</name>
    <dbReference type="NCBI Taxonomy" id="574655"/>
    <lineage>
        <taxon>Eukaryota</taxon>
        <taxon>Fungi</taxon>
        <taxon>Dikarya</taxon>
        <taxon>Ascomycota</taxon>
        <taxon>Pezizomycotina</taxon>
        <taxon>Dothideomycetes</taxon>
        <taxon>Dothideomycetidae</taxon>
        <taxon>Mycosphaerellales</taxon>
        <taxon>Teratosphaeriaceae</taxon>
        <taxon>Elasticomyces</taxon>
    </lineage>
</organism>
<dbReference type="GO" id="GO:0005783">
    <property type="term" value="C:endoplasmic reticulum"/>
    <property type="evidence" value="ECO:0007669"/>
    <property type="project" value="TreeGrafter"/>
</dbReference>
<evidence type="ECO:0000313" key="4">
    <source>
        <dbReference type="Proteomes" id="UP001310594"/>
    </source>
</evidence>
<keyword evidence="1" id="KW-0812">Transmembrane</keyword>
<name>A0AAN7ZZN8_9PEZI</name>
<dbReference type="PANTHER" id="PTHR43272">
    <property type="entry name" value="LONG-CHAIN-FATTY-ACID--COA LIGASE"/>
    <property type="match status" value="1"/>
</dbReference>
<evidence type="ECO:0000313" key="3">
    <source>
        <dbReference type="EMBL" id="KAK5694624.1"/>
    </source>
</evidence>
<dbReference type="GO" id="GO:0004467">
    <property type="term" value="F:long-chain fatty acid-CoA ligase activity"/>
    <property type="evidence" value="ECO:0007669"/>
    <property type="project" value="TreeGrafter"/>
</dbReference>
<accession>A0AAN7ZZN8</accession>
<reference evidence="3" key="1">
    <citation type="submission" date="2023-08" db="EMBL/GenBank/DDBJ databases">
        <title>Black Yeasts Isolated from many extreme environments.</title>
        <authorList>
            <person name="Coleine C."/>
            <person name="Stajich J.E."/>
            <person name="Selbmann L."/>
        </authorList>
    </citation>
    <scope>NUCLEOTIDE SEQUENCE</scope>
    <source>
        <strain evidence="3">CCFEE 5810</strain>
    </source>
</reference>
<keyword evidence="1" id="KW-1133">Transmembrane helix</keyword>
<feature type="transmembrane region" description="Helical" evidence="1">
    <location>
        <begin position="20"/>
        <end position="39"/>
    </location>
</feature>
<gene>
    <name evidence="3" type="ORF">LTR97_009214</name>
</gene>
<dbReference type="InterPro" id="IPR000873">
    <property type="entry name" value="AMP-dep_synth/lig_dom"/>
</dbReference>
<dbReference type="PANTHER" id="PTHR43272:SF11">
    <property type="entry name" value="AMP-DEPENDENT SYNTHETASE_LIGASE DOMAIN-CONTAINING PROTEIN"/>
    <property type="match status" value="1"/>
</dbReference>
<keyword evidence="1" id="KW-0472">Membrane</keyword>
<dbReference type="InterPro" id="IPR042099">
    <property type="entry name" value="ANL_N_sf"/>
</dbReference>
<dbReference type="SUPFAM" id="SSF56801">
    <property type="entry name" value="Acetyl-CoA synthetase-like"/>
    <property type="match status" value="1"/>
</dbReference>
<evidence type="ECO:0000256" key="1">
    <source>
        <dbReference type="SAM" id="Phobius"/>
    </source>
</evidence>
<dbReference type="EMBL" id="JAVRQU010000015">
    <property type="protein sequence ID" value="KAK5694624.1"/>
    <property type="molecule type" value="Genomic_DNA"/>
</dbReference>